<accession>A0A2N9I3B5</accession>
<feature type="chain" id="PRO_5014847866" evidence="1">
    <location>
        <begin position="21"/>
        <end position="858"/>
    </location>
</feature>
<dbReference type="AlphaFoldDB" id="A0A2N9I3B5"/>
<keyword evidence="1" id="KW-0732">Signal</keyword>
<feature type="signal peptide" evidence="1">
    <location>
        <begin position="1"/>
        <end position="20"/>
    </location>
</feature>
<gene>
    <name evidence="2" type="ORF">FSB_LOCUS46382</name>
</gene>
<organism evidence="2">
    <name type="scientific">Fagus sylvatica</name>
    <name type="common">Beechnut</name>
    <dbReference type="NCBI Taxonomy" id="28930"/>
    <lineage>
        <taxon>Eukaryota</taxon>
        <taxon>Viridiplantae</taxon>
        <taxon>Streptophyta</taxon>
        <taxon>Embryophyta</taxon>
        <taxon>Tracheophyta</taxon>
        <taxon>Spermatophyta</taxon>
        <taxon>Magnoliopsida</taxon>
        <taxon>eudicotyledons</taxon>
        <taxon>Gunneridae</taxon>
        <taxon>Pentapetalae</taxon>
        <taxon>rosids</taxon>
        <taxon>fabids</taxon>
        <taxon>Fagales</taxon>
        <taxon>Fagaceae</taxon>
        <taxon>Fagus</taxon>
    </lineage>
</organism>
<sequence>MADFLVLLVLVSSLFVSASATMDHFVTESTMTSGQREGPAFFSWFLVSVGADPGGYGRPPGLFESCLIFSITSCLSWCRRRSFRDGVHCDQWTKGRIGFLFMVSCFSRCCGGRFCGSVYRDRWVTRRTSHGGLSDATADVLPKNALMDLQSVRDDIEEATLCIDNSISRVAELVKECRETTGVVSTIKHIANEVAVESVDNDTADFDDEVAAESVDDVTTDFDDEVAADAACNVTADFVDEVAADAACDVAADFVDEVAVDAACNVTANFIDEVEHAQSESPKDSDSTKIALGVADLHSMRFQLGMMMTDVGPPWMKFQLEMIYFHFESDFGCGQFLFSICEAPISGWENSSKIQLRMFFAADMKYMAEIHDSCNVVLVEGYEQEDVIDAVDLTTIISQDKNVNPEEQEGEDVDVTKAIGLVACVMADALVALARLWLMLWREFLSLELPLVLVAFQLAISSYGQAILLWEASLVEEFPVASEAPVFKKIHTQGFVRNKFVADLEVAPEVCSNIDSAVGHGMRAEGTSFPMVTTSDVPRTWPCYVRRLGGLDCVILGYRLTGDFCFHRFGYCLMKKFVSIDLVVVLRLDCCLMKNSASVDLAVVLRLNHVMRLFGAGFGGPMLSLLGSVLAAMDKSDFDNQCLFGKEIADEVQALQRQIAHLRGSVAVLTVYQGEMTSTKGMALGFEHGTAPPSLVLTWMAKGDLSSHGLLFLGPFGPWQNSGLQHLFIAGATVDHFVTESTVISGQREGPAFFSWFLVSVGADPGGYGRPPGLFESCLIFSITSCLSWCRRRSFRDRVHRDQWTKGRTSFLFMVFCFSRCCGGRFCDSVYCNHWVTRRTSHGGLCWSLGEDNEQCCI</sequence>
<reference evidence="2" key="1">
    <citation type="submission" date="2018-02" db="EMBL/GenBank/DDBJ databases">
        <authorList>
            <person name="Cohen D.B."/>
            <person name="Kent A.D."/>
        </authorList>
    </citation>
    <scope>NUCLEOTIDE SEQUENCE</scope>
</reference>
<proteinExistence type="predicted"/>
<dbReference type="EMBL" id="OIVN01004640">
    <property type="protein sequence ID" value="SPD18500.1"/>
    <property type="molecule type" value="Genomic_DNA"/>
</dbReference>
<protein>
    <submittedName>
        <fullName evidence="2">Uncharacterized protein</fullName>
    </submittedName>
</protein>
<name>A0A2N9I3B5_FAGSY</name>
<evidence type="ECO:0000256" key="1">
    <source>
        <dbReference type="SAM" id="SignalP"/>
    </source>
</evidence>
<evidence type="ECO:0000313" key="2">
    <source>
        <dbReference type="EMBL" id="SPD18500.1"/>
    </source>
</evidence>